<name>A0A9P6UYE2_9FUNG</name>
<dbReference type="EMBL" id="JAAAIP010000055">
    <property type="protein sequence ID" value="KAG0327481.1"/>
    <property type="molecule type" value="Genomic_DNA"/>
</dbReference>
<feature type="repeat" description="RCC1" evidence="3">
    <location>
        <begin position="150"/>
        <end position="202"/>
    </location>
</feature>
<feature type="domain" description="RCC1-like" evidence="5">
    <location>
        <begin position="151"/>
        <end position="524"/>
    </location>
</feature>
<feature type="repeat" description="RCC1" evidence="3">
    <location>
        <begin position="359"/>
        <end position="412"/>
    </location>
</feature>
<dbReference type="Proteomes" id="UP000738325">
    <property type="component" value="Unassembled WGS sequence"/>
</dbReference>
<dbReference type="InterPro" id="IPR051553">
    <property type="entry name" value="Ran_GTPase-activating"/>
</dbReference>
<dbReference type="PRINTS" id="PR00633">
    <property type="entry name" value="RCCNDNSATION"/>
</dbReference>
<feature type="region of interest" description="Disordered" evidence="4">
    <location>
        <begin position="107"/>
        <end position="132"/>
    </location>
</feature>
<evidence type="ECO:0000313" key="7">
    <source>
        <dbReference type="Proteomes" id="UP000738325"/>
    </source>
</evidence>
<feature type="repeat" description="RCC1" evidence="3">
    <location>
        <begin position="413"/>
        <end position="474"/>
    </location>
</feature>
<dbReference type="InterPro" id="IPR000408">
    <property type="entry name" value="Reg_chr_condens"/>
</dbReference>
<protein>
    <recommendedName>
        <fullName evidence="5">RCC1-like domain-containing protein</fullName>
    </recommendedName>
</protein>
<evidence type="ECO:0000259" key="5">
    <source>
        <dbReference type="Pfam" id="PF25390"/>
    </source>
</evidence>
<evidence type="ECO:0000256" key="3">
    <source>
        <dbReference type="PROSITE-ProRule" id="PRU00235"/>
    </source>
</evidence>
<dbReference type="OrthoDB" id="61110at2759"/>
<dbReference type="InterPro" id="IPR058923">
    <property type="entry name" value="RCC1-like_dom"/>
</dbReference>
<keyword evidence="7" id="KW-1185">Reference proteome</keyword>
<dbReference type="PROSITE" id="PS50012">
    <property type="entry name" value="RCC1_3"/>
    <property type="match status" value="7"/>
</dbReference>
<dbReference type="Gene3D" id="2.130.10.30">
    <property type="entry name" value="Regulator of chromosome condensation 1/beta-lactamase-inhibitor protein II"/>
    <property type="match status" value="1"/>
</dbReference>
<sequence length="530" mass="57170">MISSLLGTRYTISSPSAKGTYSGTFRDVPASTGSIQMSIKTVHLNKTLLWPSRLRVYNRASRIGRDTEAKEHDWGLKQNLRTLNRAEAPFPAYHLEFVTVKSRLDVGSKGTTKRTRDNHSSGPTPGLKKTKSAIAQADLLPRPIRETTPGRVYVFGTGDCAQLGLGEDTLSRKKPANLAALNDEQIVDIAAGGLHNMALTVDGKLWSWGVNDQRTLGRSGDEYSPGPVEGLDNVRIVKVACSDSLTVALTEEGSVFTWGTFRSAEGILGHSKEKEVQDLPTIVFGLHNIVDIATGTDHVLALDSKGMVYSWGNGQQMQLGRRIVPRRMLNGLTPESVGVKGVARVGAGSYHSFAIDKEGKAYAWGLNTYGQCGNEDPNVENVPSVAPIEGLSSEHTLDIQGGEHHTVALTKDGKVFGFGRSDSYQLGLGYTEEPGKEDDSSHRKAIRHPTHISGLPPIKSISVGGNHTLALSQTGDVYAWGYGEMLACGNGEEEDVQKPLKLTGQQIENCRVVKVAAGGQHSVILAVKER</sequence>
<keyword evidence="1" id="KW-0344">Guanine-nucleotide releasing factor</keyword>
<gene>
    <name evidence="6" type="ORF">BGZ99_007565</name>
</gene>
<evidence type="ECO:0000256" key="2">
    <source>
        <dbReference type="ARBA" id="ARBA00022737"/>
    </source>
</evidence>
<dbReference type="InterPro" id="IPR009091">
    <property type="entry name" value="RCC1/BLIP-II"/>
</dbReference>
<keyword evidence="2" id="KW-0677">Repeat</keyword>
<dbReference type="PROSITE" id="PS00626">
    <property type="entry name" value="RCC1_2"/>
    <property type="match status" value="1"/>
</dbReference>
<evidence type="ECO:0000313" key="6">
    <source>
        <dbReference type="EMBL" id="KAG0327481.1"/>
    </source>
</evidence>
<organism evidence="6 7">
    <name type="scientific">Dissophora globulifera</name>
    <dbReference type="NCBI Taxonomy" id="979702"/>
    <lineage>
        <taxon>Eukaryota</taxon>
        <taxon>Fungi</taxon>
        <taxon>Fungi incertae sedis</taxon>
        <taxon>Mucoromycota</taxon>
        <taxon>Mortierellomycotina</taxon>
        <taxon>Mortierellomycetes</taxon>
        <taxon>Mortierellales</taxon>
        <taxon>Mortierellaceae</taxon>
        <taxon>Dissophora</taxon>
    </lineage>
</organism>
<dbReference type="PANTHER" id="PTHR45982">
    <property type="entry name" value="REGULATOR OF CHROMOSOME CONDENSATION"/>
    <property type="match status" value="1"/>
</dbReference>
<feature type="repeat" description="RCC1" evidence="3">
    <location>
        <begin position="203"/>
        <end position="252"/>
    </location>
</feature>
<evidence type="ECO:0000256" key="1">
    <source>
        <dbReference type="ARBA" id="ARBA00022658"/>
    </source>
</evidence>
<dbReference type="AlphaFoldDB" id="A0A9P6UYE2"/>
<feature type="repeat" description="RCC1" evidence="3">
    <location>
        <begin position="306"/>
        <end position="358"/>
    </location>
</feature>
<dbReference type="PANTHER" id="PTHR45982:SF1">
    <property type="entry name" value="REGULATOR OF CHROMOSOME CONDENSATION"/>
    <property type="match status" value="1"/>
</dbReference>
<reference evidence="6" key="1">
    <citation type="journal article" date="2020" name="Fungal Divers.">
        <title>Resolving the Mortierellaceae phylogeny through synthesis of multi-gene phylogenetics and phylogenomics.</title>
        <authorList>
            <person name="Vandepol N."/>
            <person name="Liber J."/>
            <person name="Desiro A."/>
            <person name="Na H."/>
            <person name="Kennedy M."/>
            <person name="Barry K."/>
            <person name="Grigoriev I.V."/>
            <person name="Miller A.N."/>
            <person name="O'Donnell K."/>
            <person name="Stajich J.E."/>
            <person name="Bonito G."/>
        </authorList>
    </citation>
    <scope>NUCLEOTIDE SEQUENCE</scope>
    <source>
        <strain evidence="6">REB-010B</strain>
    </source>
</reference>
<feature type="repeat" description="RCC1" evidence="3">
    <location>
        <begin position="475"/>
        <end position="528"/>
    </location>
</feature>
<dbReference type="GO" id="GO:0005085">
    <property type="term" value="F:guanyl-nucleotide exchange factor activity"/>
    <property type="evidence" value="ECO:0007669"/>
    <property type="project" value="TreeGrafter"/>
</dbReference>
<feature type="repeat" description="RCC1" evidence="3">
    <location>
        <begin position="253"/>
        <end position="305"/>
    </location>
</feature>
<dbReference type="GO" id="GO:0005737">
    <property type="term" value="C:cytoplasm"/>
    <property type="evidence" value="ECO:0007669"/>
    <property type="project" value="TreeGrafter"/>
</dbReference>
<evidence type="ECO:0000256" key="4">
    <source>
        <dbReference type="SAM" id="MobiDB-lite"/>
    </source>
</evidence>
<dbReference type="Pfam" id="PF25390">
    <property type="entry name" value="WD40_RLD"/>
    <property type="match status" value="1"/>
</dbReference>
<comment type="caution">
    <text evidence="6">The sequence shown here is derived from an EMBL/GenBank/DDBJ whole genome shotgun (WGS) entry which is preliminary data.</text>
</comment>
<proteinExistence type="predicted"/>
<accession>A0A9P6UYE2</accession>
<dbReference type="SUPFAM" id="SSF50985">
    <property type="entry name" value="RCC1/BLIP-II"/>
    <property type="match status" value="1"/>
</dbReference>